<gene>
    <name evidence="1" type="ORF">NTJ_04756</name>
</gene>
<protein>
    <submittedName>
        <fullName evidence="1">Uncharacterized protein</fullName>
    </submittedName>
</protein>
<evidence type="ECO:0000313" key="2">
    <source>
        <dbReference type="Proteomes" id="UP001307889"/>
    </source>
</evidence>
<name>A0ABN7AI51_9HEMI</name>
<proteinExistence type="predicted"/>
<accession>A0ABN7AI51</accession>
<evidence type="ECO:0000313" key="1">
    <source>
        <dbReference type="EMBL" id="BES91948.1"/>
    </source>
</evidence>
<keyword evidence="2" id="KW-1185">Reference proteome</keyword>
<dbReference type="Proteomes" id="UP001307889">
    <property type="component" value="Chromosome 3"/>
</dbReference>
<reference evidence="1 2" key="1">
    <citation type="submission" date="2023-09" db="EMBL/GenBank/DDBJ databases">
        <title>Nesidiocoris tenuis whole genome shotgun sequence.</title>
        <authorList>
            <person name="Shibata T."/>
            <person name="Shimoda M."/>
            <person name="Kobayashi T."/>
            <person name="Uehara T."/>
        </authorList>
    </citation>
    <scope>NUCLEOTIDE SEQUENCE [LARGE SCALE GENOMIC DNA]</scope>
    <source>
        <strain evidence="1 2">Japan</strain>
    </source>
</reference>
<organism evidence="1 2">
    <name type="scientific">Nesidiocoris tenuis</name>
    <dbReference type="NCBI Taxonomy" id="355587"/>
    <lineage>
        <taxon>Eukaryota</taxon>
        <taxon>Metazoa</taxon>
        <taxon>Ecdysozoa</taxon>
        <taxon>Arthropoda</taxon>
        <taxon>Hexapoda</taxon>
        <taxon>Insecta</taxon>
        <taxon>Pterygota</taxon>
        <taxon>Neoptera</taxon>
        <taxon>Paraneoptera</taxon>
        <taxon>Hemiptera</taxon>
        <taxon>Heteroptera</taxon>
        <taxon>Panheteroptera</taxon>
        <taxon>Cimicomorpha</taxon>
        <taxon>Miridae</taxon>
        <taxon>Dicyphina</taxon>
        <taxon>Nesidiocoris</taxon>
    </lineage>
</organism>
<sequence>MTLTAVTPPQLDVIYRRVSLYNSHDDSRVTSKIYKPTELIQLGSHFRIALQRHRPADSAAAVIERKIIHIA</sequence>
<dbReference type="EMBL" id="AP028911">
    <property type="protein sequence ID" value="BES91948.1"/>
    <property type="molecule type" value="Genomic_DNA"/>
</dbReference>